<feature type="signal peptide" evidence="1">
    <location>
        <begin position="1"/>
        <end position="21"/>
    </location>
</feature>
<comment type="caution">
    <text evidence="3">The sequence shown here is derived from an EMBL/GenBank/DDBJ whole genome shotgun (WGS) entry which is preliminary data.</text>
</comment>
<evidence type="ECO:0000313" key="3">
    <source>
        <dbReference type="EMBL" id="TDG37539.1"/>
    </source>
</evidence>
<accession>A0A4R5MQL2</accession>
<name>A0A4R5MQL2_9SPHI</name>
<dbReference type="EMBL" id="SJCY01000001">
    <property type="protein sequence ID" value="TDG37539.1"/>
    <property type="molecule type" value="Genomic_DNA"/>
</dbReference>
<keyword evidence="4" id="KW-1185">Reference proteome</keyword>
<dbReference type="InterPro" id="IPR013728">
    <property type="entry name" value="BT_3987-like_N"/>
</dbReference>
<protein>
    <submittedName>
        <fullName evidence="3">DUF1735 domain-containing protein</fullName>
    </submittedName>
</protein>
<organism evidence="3 4">
    <name type="scientific">Pedobacter changchengzhani</name>
    <dbReference type="NCBI Taxonomy" id="2529274"/>
    <lineage>
        <taxon>Bacteria</taxon>
        <taxon>Pseudomonadati</taxon>
        <taxon>Bacteroidota</taxon>
        <taxon>Sphingobacteriia</taxon>
        <taxon>Sphingobacteriales</taxon>
        <taxon>Sphingobacteriaceae</taxon>
        <taxon>Pedobacter</taxon>
    </lineage>
</organism>
<evidence type="ECO:0000313" key="4">
    <source>
        <dbReference type="Proteomes" id="UP000295668"/>
    </source>
</evidence>
<dbReference type="Pfam" id="PF08522">
    <property type="entry name" value="BT_3987-like_N"/>
    <property type="match status" value="1"/>
</dbReference>
<keyword evidence="1" id="KW-0732">Signal</keyword>
<evidence type="ECO:0000259" key="2">
    <source>
        <dbReference type="Pfam" id="PF08522"/>
    </source>
</evidence>
<proteinExistence type="predicted"/>
<dbReference type="OrthoDB" id="740324at2"/>
<gene>
    <name evidence="3" type="ORF">EZJ43_00120</name>
</gene>
<dbReference type="Proteomes" id="UP000295668">
    <property type="component" value="Unassembled WGS sequence"/>
</dbReference>
<reference evidence="3 4" key="1">
    <citation type="submission" date="2019-02" db="EMBL/GenBank/DDBJ databases">
        <title>Pedobacter sp. nov., a novel speices isolated from soil of pinguins habitat in Antarcitica.</title>
        <authorList>
            <person name="He R.-H."/>
        </authorList>
    </citation>
    <scope>NUCLEOTIDE SEQUENCE [LARGE SCALE GENOMIC DNA]</scope>
    <source>
        <strain evidence="3 4">E01020</strain>
    </source>
</reference>
<feature type="chain" id="PRO_5020519794" evidence="1">
    <location>
        <begin position="22"/>
        <end position="328"/>
    </location>
</feature>
<feature type="domain" description="BT-3987-like N-terminal" evidence="2">
    <location>
        <begin position="62"/>
        <end position="158"/>
    </location>
</feature>
<sequence>MKNIFKIVALLLIIVSFSSCLKDNSVKLDPDKGVNVIEFSNPSDIVASGTPHPLYSFSYAATSTPSIPITISYSGPQATAPQDIIVKFAVGDVSNINEYNTATSNSFVLLNPAGYTLPVTEVVIKAGTSKATFNVMLKPSAFDFSKSEVLPLTIKSVSFGTISGNFNTILLSVSAKNKYDGTYSVTGTMVDIINPALTHINDALGSDGPVHYQLRTVSATKCAVYDADVFGGFYALISNGGALSNYGGFSAIFEFDPATDKVIGVTNRAGQPNPANTRGGRLDPSGANARVSATVFNVKYNLTQPSVVPAAPNVRTTFDEVWTRIGDR</sequence>
<evidence type="ECO:0000256" key="1">
    <source>
        <dbReference type="SAM" id="SignalP"/>
    </source>
</evidence>
<dbReference type="RefSeq" id="WP_133260628.1">
    <property type="nucleotide sequence ID" value="NZ_SJCY01000001.1"/>
</dbReference>
<dbReference type="Gene3D" id="2.60.40.1740">
    <property type="entry name" value="hypothetical protein (bacova_03559)"/>
    <property type="match status" value="1"/>
</dbReference>
<dbReference type="AlphaFoldDB" id="A0A4R5MQL2"/>
<dbReference type="PROSITE" id="PS51257">
    <property type="entry name" value="PROKAR_LIPOPROTEIN"/>
    <property type="match status" value="1"/>
</dbReference>